<dbReference type="AlphaFoldDB" id="A0A368KWD0"/>
<reference evidence="2 3" key="1">
    <citation type="submission" date="2018-07" db="EMBL/GenBank/DDBJ databases">
        <title>Comparative genomes isolates from brazilian mangrove.</title>
        <authorList>
            <person name="De Araujo J.E."/>
            <person name="Taketani R.G."/>
            <person name="Silva M.C.P."/>
            <person name="Lourenco M.V."/>
            <person name="Oliveira V.M."/>
            <person name="Andreote F.D."/>
        </authorList>
    </citation>
    <scope>NUCLEOTIDE SEQUENCE [LARGE SCALE GENOMIC DNA]</scope>
    <source>
        <strain evidence="2 3">HEX PRIS-MGV</strain>
    </source>
</reference>
<name>A0A368KWD0_9BACT</name>
<gene>
    <name evidence="2" type="ORF">DTL42_09470</name>
</gene>
<dbReference type="EMBL" id="QPEX01000011">
    <property type="protein sequence ID" value="RCS53031.1"/>
    <property type="molecule type" value="Genomic_DNA"/>
</dbReference>
<dbReference type="Proteomes" id="UP000253562">
    <property type="component" value="Unassembled WGS sequence"/>
</dbReference>
<evidence type="ECO:0000256" key="1">
    <source>
        <dbReference type="SAM" id="MobiDB-lite"/>
    </source>
</evidence>
<proteinExistence type="predicted"/>
<comment type="caution">
    <text evidence="2">The sequence shown here is derived from an EMBL/GenBank/DDBJ whole genome shotgun (WGS) entry which is preliminary data.</text>
</comment>
<feature type="region of interest" description="Disordered" evidence="1">
    <location>
        <begin position="52"/>
        <end position="80"/>
    </location>
</feature>
<evidence type="ECO:0000313" key="2">
    <source>
        <dbReference type="EMBL" id="RCS53031.1"/>
    </source>
</evidence>
<protein>
    <submittedName>
        <fullName evidence="2">Uncharacterized protein</fullName>
    </submittedName>
</protein>
<feature type="compositionally biased region" description="Polar residues" evidence="1">
    <location>
        <begin position="59"/>
        <end position="74"/>
    </location>
</feature>
<organism evidence="2 3">
    <name type="scientific">Bremerella cremea</name>
    <dbReference type="NCBI Taxonomy" id="1031537"/>
    <lineage>
        <taxon>Bacteria</taxon>
        <taxon>Pseudomonadati</taxon>
        <taxon>Planctomycetota</taxon>
        <taxon>Planctomycetia</taxon>
        <taxon>Pirellulales</taxon>
        <taxon>Pirellulaceae</taxon>
        <taxon>Bremerella</taxon>
    </lineage>
</organism>
<sequence length="80" mass="8639">MEHRFLKNRPAFRNLPEGNSHIAIGAPATIQAIFLGKTANTVAQHDTDVARYDKHSSKARQSLAVSSIPPNSTELAAEGD</sequence>
<accession>A0A368KWD0</accession>
<evidence type="ECO:0000313" key="3">
    <source>
        <dbReference type="Proteomes" id="UP000253562"/>
    </source>
</evidence>